<dbReference type="EMBL" id="UPPP01000076">
    <property type="protein sequence ID" value="VBB07534.1"/>
    <property type="molecule type" value="Genomic_DNA"/>
</dbReference>
<keyword evidence="2" id="KW-1185">Reference proteome</keyword>
<sequence>MKISYPHMGYLTIPILNMLQSLNIEVVEAPPISKKTIELGSLYSPEGVCLPYKVTMGNFLESIDQGADTLVTICGAGKCRMGFYNTVQKISLATKKQLQFYTLNTNHLFGSLYRFLSTTANHAGCFAVIKNIAVAVQILKALDTINEAKSYYGARAGDPEQVINLCESSSRLFAGCRSFGEIKRIRDTVIDLIKTVSQPATVQPAKVALLGEFYVLMEPYVNHRIENMLIKQGIEVKKFVYTGEWTYSKTLLETLGLYKEERDSCRQARPYLNYHVGGDGLKSVGSALRCAREGYDGIIHIYPFSCMPEVVAQYALKNIAGDYNLPLLSLSIDEHASDVGLVTRVEAFVDCIQRKRDLH</sequence>
<dbReference type="AlphaFoldDB" id="A0A498R7Q9"/>
<dbReference type="RefSeq" id="WP_122628469.1">
    <property type="nucleotide sequence ID" value="NZ_UPPP01000076.1"/>
</dbReference>
<dbReference type="InterPro" id="IPR051805">
    <property type="entry name" value="Dehydratase_Activator_Redct"/>
</dbReference>
<protein>
    <recommendedName>
        <fullName evidence="3">DUF2229 domain-containing protein</fullName>
    </recommendedName>
</protein>
<dbReference type="PANTHER" id="PTHR32329">
    <property type="entry name" value="BIFUNCTIONAL PROTEIN [INCLUDES 2-HYDROXYACYL-COA DEHYDRATASE (N-TER) AND ITS ACTIVATOR DOMAIN (C_TERM)-RELATED"/>
    <property type="match status" value="1"/>
</dbReference>
<reference evidence="1 2" key="1">
    <citation type="submission" date="2018-06" db="EMBL/GenBank/DDBJ databases">
        <authorList>
            <person name="Strepis N."/>
        </authorList>
    </citation>
    <scope>NUCLEOTIDE SEQUENCE [LARGE SCALE GENOMIC DNA]</scope>
    <source>
        <strain evidence="1">LUCI</strain>
    </source>
</reference>
<dbReference type="Proteomes" id="UP000277811">
    <property type="component" value="Unassembled WGS sequence"/>
</dbReference>
<gene>
    <name evidence="1" type="ORF">LUCI_2798</name>
</gene>
<organism evidence="1 2">
    <name type="scientific">Lucifera butyrica</name>
    <dbReference type="NCBI Taxonomy" id="1351585"/>
    <lineage>
        <taxon>Bacteria</taxon>
        <taxon>Bacillati</taxon>
        <taxon>Bacillota</taxon>
        <taxon>Negativicutes</taxon>
        <taxon>Veillonellales</taxon>
        <taxon>Veillonellaceae</taxon>
        <taxon>Lucifera</taxon>
    </lineage>
</organism>
<evidence type="ECO:0008006" key="3">
    <source>
        <dbReference type="Google" id="ProtNLM"/>
    </source>
</evidence>
<dbReference type="Gene3D" id="3.40.50.11900">
    <property type="match status" value="1"/>
</dbReference>
<evidence type="ECO:0000313" key="1">
    <source>
        <dbReference type="EMBL" id="VBB07534.1"/>
    </source>
</evidence>
<proteinExistence type="predicted"/>
<evidence type="ECO:0000313" key="2">
    <source>
        <dbReference type="Proteomes" id="UP000277811"/>
    </source>
</evidence>
<dbReference type="OrthoDB" id="9780120at2"/>
<accession>A0A498R7Q9</accession>
<dbReference type="PANTHER" id="PTHR32329:SF2">
    <property type="entry name" value="BIFUNCTIONAL PROTEIN [INCLUDES 2-HYDROXYACYL-COA DEHYDRATASE (N-TER) AND ITS ACTIVATOR DOMAIN (C_TERM)"/>
    <property type="match status" value="1"/>
</dbReference>
<name>A0A498R7Q9_9FIRM</name>